<feature type="domain" description="Solute-binding protein family 5" evidence="5">
    <location>
        <begin position="125"/>
        <end position="455"/>
    </location>
</feature>
<dbReference type="Pfam" id="PF00496">
    <property type="entry name" value="SBP_bac_5"/>
    <property type="match status" value="1"/>
</dbReference>
<proteinExistence type="inferred from homology"/>
<dbReference type="EMBL" id="CAFABK010000091">
    <property type="protein sequence ID" value="CAB4834410.1"/>
    <property type="molecule type" value="Genomic_DNA"/>
</dbReference>
<keyword evidence="4" id="KW-0732">Signal</keyword>
<dbReference type="GO" id="GO:0042597">
    <property type="term" value="C:periplasmic space"/>
    <property type="evidence" value="ECO:0007669"/>
    <property type="project" value="UniProtKB-ARBA"/>
</dbReference>
<dbReference type="InterPro" id="IPR039424">
    <property type="entry name" value="SBP_5"/>
</dbReference>
<dbReference type="GO" id="GO:0015833">
    <property type="term" value="P:peptide transport"/>
    <property type="evidence" value="ECO:0007669"/>
    <property type="project" value="TreeGrafter"/>
</dbReference>
<dbReference type="PANTHER" id="PTHR30290:SF10">
    <property type="entry name" value="PERIPLASMIC OLIGOPEPTIDE-BINDING PROTEIN-RELATED"/>
    <property type="match status" value="1"/>
</dbReference>
<evidence type="ECO:0000256" key="3">
    <source>
        <dbReference type="ARBA" id="ARBA00022448"/>
    </source>
</evidence>
<dbReference type="AlphaFoldDB" id="A0A6J7APJ9"/>
<dbReference type="Gene3D" id="3.40.190.10">
    <property type="entry name" value="Periplasmic binding protein-like II"/>
    <property type="match status" value="1"/>
</dbReference>
<dbReference type="GO" id="GO:0030313">
    <property type="term" value="C:cell envelope"/>
    <property type="evidence" value="ECO:0007669"/>
    <property type="project" value="UniProtKB-SubCell"/>
</dbReference>
<protein>
    <submittedName>
        <fullName evidence="6">Unannotated protein</fullName>
    </submittedName>
</protein>
<dbReference type="Gene3D" id="3.90.76.10">
    <property type="entry name" value="Dipeptide-binding Protein, Domain 1"/>
    <property type="match status" value="1"/>
</dbReference>
<name>A0A6J7APJ9_9ZZZZ</name>
<dbReference type="PANTHER" id="PTHR30290">
    <property type="entry name" value="PERIPLASMIC BINDING COMPONENT OF ABC TRANSPORTER"/>
    <property type="match status" value="1"/>
</dbReference>
<accession>A0A6J7APJ9</accession>
<keyword evidence="3" id="KW-0813">Transport</keyword>
<comment type="subcellular location">
    <subcellularLocation>
        <location evidence="1">Cell envelope</location>
    </subcellularLocation>
</comment>
<evidence type="ECO:0000256" key="1">
    <source>
        <dbReference type="ARBA" id="ARBA00004196"/>
    </source>
</evidence>
<evidence type="ECO:0000256" key="2">
    <source>
        <dbReference type="ARBA" id="ARBA00005695"/>
    </source>
</evidence>
<dbReference type="SUPFAM" id="SSF53850">
    <property type="entry name" value="Periplasmic binding protein-like II"/>
    <property type="match status" value="1"/>
</dbReference>
<dbReference type="GO" id="GO:1904680">
    <property type="term" value="F:peptide transmembrane transporter activity"/>
    <property type="evidence" value="ECO:0007669"/>
    <property type="project" value="TreeGrafter"/>
</dbReference>
<dbReference type="InterPro" id="IPR000914">
    <property type="entry name" value="SBP_5_dom"/>
</dbReference>
<dbReference type="PIRSF" id="PIRSF002741">
    <property type="entry name" value="MppA"/>
    <property type="match status" value="1"/>
</dbReference>
<dbReference type="InterPro" id="IPR030678">
    <property type="entry name" value="Peptide/Ni-bd"/>
</dbReference>
<dbReference type="CDD" id="cd08503">
    <property type="entry name" value="PBP2_NikA_DppA_OppA_like_17"/>
    <property type="match status" value="1"/>
</dbReference>
<dbReference type="Gene3D" id="3.10.105.10">
    <property type="entry name" value="Dipeptide-binding Protein, Domain 3"/>
    <property type="match status" value="1"/>
</dbReference>
<reference evidence="6" key="1">
    <citation type="submission" date="2020-05" db="EMBL/GenBank/DDBJ databases">
        <authorList>
            <person name="Chiriac C."/>
            <person name="Salcher M."/>
            <person name="Ghai R."/>
            <person name="Kavagutti S V."/>
        </authorList>
    </citation>
    <scope>NUCLEOTIDE SEQUENCE</scope>
</reference>
<comment type="similarity">
    <text evidence="2">Belongs to the bacterial solute-binding protein 5 family.</text>
</comment>
<gene>
    <name evidence="6" type="ORF">UFOPK3204_01497</name>
</gene>
<evidence type="ECO:0000256" key="4">
    <source>
        <dbReference type="ARBA" id="ARBA00022729"/>
    </source>
</evidence>
<evidence type="ECO:0000259" key="5">
    <source>
        <dbReference type="Pfam" id="PF00496"/>
    </source>
</evidence>
<sequence>MGKINFRRIDAIRQTQGQIGNHVIDEFVSGRLSRRDFIRRGTIVGLSFPAIGALIAACGGSETSTTAETTGAAPVAGGTLIIASGTPSAASANLDPVAINDGNGIVFLAQYGQWLTLSQSDLTLAGSLATEWVPNDDASEWTFKLNPAAKYNDGSPVVAADVVATIERLVNPDNASNSLSAFQTGKLSPGGTIAVDDNTVMFKLDAPMGNFPYIVSSDNYNAIILPASVTDTTKFATSNIPTSGPFMIESYDAVKGATMVRNPNYWGTAPLLDKVEVQFIDDLGAKVTAFQSGDIDVIAQFPVIGGESLINNPDVNLIEIPSTAHYQIHMRTSKGAFADKRARQAMSMAIDHQSMVDGLLQGKAQVANDTPFFTMFPSSGSGPAREFNLEKAKALMAEAAPDGFDVTLYSWQTQEIPDLAVLVQNAGKELGINVKIELRDDYYDSYWVSWDANTPGSDLGITDYGHRGVPDVFLNAPLLSVDKGGVWNAAEFANADYDAAVATYTSSVDLQSQQAAALKIQEILQDESPLMIPYNFNFMSAAQKNISGVTNSGMGQVYAEKASKS</sequence>
<organism evidence="6">
    <name type="scientific">freshwater metagenome</name>
    <dbReference type="NCBI Taxonomy" id="449393"/>
    <lineage>
        <taxon>unclassified sequences</taxon>
        <taxon>metagenomes</taxon>
        <taxon>ecological metagenomes</taxon>
    </lineage>
</organism>
<dbReference type="GO" id="GO:0043190">
    <property type="term" value="C:ATP-binding cassette (ABC) transporter complex"/>
    <property type="evidence" value="ECO:0007669"/>
    <property type="project" value="InterPro"/>
</dbReference>
<evidence type="ECO:0000313" key="6">
    <source>
        <dbReference type="EMBL" id="CAB4834410.1"/>
    </source>
</evidence>